<dbReference type="InterPro" id="IPR036691">
    <property type="entry name" value="Endo/exonu/phosph_ase_sf"/>
</dbReference>
<reference evidence="1 2" key="2">
    <citation type="submission" date="2018-11" db="EMBL/GenBank/DDBJ databases">
        <authorList>
            <consortium name="Pathogen Informatics"/>
        </authorList>
    </citation>
    <scope>NUCLEOTIDE SEQUENCE [LARGE SCALE GENOMIC DNA]</scope>
    <source>
        <strain evidence="1 2">NST_G2</strain>
    </source>
</reference>
<dbReference type="EMBL" id="UYSU01004799">
    <property type="protein sequence ID" value="VDL88026.1"/>
    <property type="molecule type" value="Genomic_DNA"/>
</dbReference>
<dbReference type="Gene3D" id="3.60.10.10">
    <property type="entry name" value="Endonuclease/exonuclease/phosphatase"/>
    <property type="match status" value="1"/>
</dbReference>
<reference evidence="3" key="1">
    <citation type="submission" date="2016-06" db="UniProtKB">
        <authorList>
            <consortium name="WormBaseParasite"/>
        </authorList>
    </citation>
    <scope>IDENTIFICATION</scope>
</reference>
<sequence>MSPLTLAAWHVRYLLDHPRSNRPERRTAPVTRELARHKEVGAGYTFFWSGRPKAERRDAGVAFATRKDIVGHLPCLQQGINDRLMSLHLLLRGDQFATIISAYAPPMTISDVAKDKFYEDLHALQTTVSKAVKLIVLGNLNAPVGRTTLPGRECWVPTVFVAPSDGNLPETIRAVQQISSGKEPGSAAIPPEIYKHGGPQLMAELITLFQEMWHQGQNSQELKDAIIVFLYKRKGNRQLCDNYRGISTVSEAFAVTNRVKQSCVLARTLFSLMFSAMLMDAYHDEQPRIRIAYRNNGHLLNSRRMQSSTRVSMTSVHDLFFDDDCALKTVTVEDMQTSMYLFAANCVDFGLTISTAKMVVMHQPPPSLEYNAPRTNVSGSQLKNVETFTNLGSTMSRNTRIDDEVALNTKLKMYKAIVLTTLLYGVETWTVYSDQARKLNH</sequence>
<dbReference type="PANTHER" id="PTHR47027">
    <property type="entry name" value="REVERSE TRANSCRIPTASE DOMAIN-CONTAINING PROTEIN"/>
    <property type="match status" value="1"/>
</dbReference>
<evidence type="ECO:0000313" key="3">
    <source>
        <dbReference type="WBParaSite" id="SSLN_0000170401-mRNA-1"/>
    </source>
</evidence>
<proteinExistence type="predicted"/>
<dbReference type="OrthoDB" id="6158878at2759"/>
<evidence type="ECO:0000313" key="2">
    <source>
        <dbReference type="Proteomes" id="UP000275846"/>
    </source>
</evidence>
<dbReference type="Proteomes" id="UP000275846">
    <property type="component" value="Unassembled WGS sequence"/>
</dbReference>
<dbReference type="SUPFAM" id="SSF56219">
    <property type="entry name" value="DNase I-like"/>
    <property type="match status" value="1"/>
</dbReference>
<keyword evidence="2" id="KW-1185">Reference proteome</keyword>
<dbReference type="WBParaSite" id="SSLN_0000170401-mRNA-1">
    <property type="protein sequence ID" value="SSLN_0000170401-mRNA-1"/>
    <property type="gene ID" value="SSLN_0000170401"/>
</dbReference>
<dbReference type="PANTHER" id="PTHR47027:SF26">
    <property type="entry name" value="REVERSE TRANSCRIPTASE DOMAIN-CONTAINING PROTEIN"/>
    <property type="match status" value="1"/>
</dbReference>
<accession>A0A183SBP3</accession>
<gene>
    <name evidence="1" type="ORF">SSLN_LOCUS1641</name>
</gene>
<protein>
    <submittedName>
        <fullName evidence="3">Reverse transcriptase domain-containing protein</fullName>
    </submittedName>
</protein>
<dbReference type="AlphaFoldDB" id="A0A183SBP3"/>
<organism evidence="3">
    <name type="scientific">Schistocephalus solidus</name>
    <name type="common">Tapeworm</name>
    <dbReference type="NCBI Taxonomy" id="70667"/>
    <lineage>
        <taxon>Eukaryota</taxon>
        <taxon>Metazoa</taxon>
        <taxon>Spiralia</taxon>
        <taxon>Lophotrochozoa</taxon>
        <taxon>Platyhelminthes</taxon>
        <taxon>Cestoda</taxon>
        <taxon>Eucestoda</taxon>
        <taxon>Diphyllobothriidea</taxon>
        <taxon>Diphyllobothriidae</taxon>
        <taxon>Schistocephalus</taxon>
    </lineage>
</organism>
<name>A0A183SBP3_SCHSO</name>
<evidence type="ECO:0000313" key="1">
    <source>
        <dbReference type="EMBL" id="VDL88026.1"/>
    </source>
</evidence>